<sequence length="209" mass="22095">MEKTVKQVDLKENQRPLNKAIIYEGYGALPNKTKFVRESASGKLTIVAIGDPSESLAAAITLADDGAELIELCGAISPVWRAKVSEAIGSRAKVSSVTFGFESLALAAAFSLSFHEGNPPREAFIILESGSDPIQDRFEQAFHPQHTTFIPVPDEAMGAKIAAELVESGFGLIELYGGFTASGAAKVIEAVNGRAPVGIGSFTLEVTNQ</sequence>
<dbReference type="RefSeq" id="WP_369616159.1">
    <property type="nucleotide sequence ID" value="NZ_AP031573.1"/>
</dbReference>
<name>A0AAT9H6S2_9FLAO</name>
<organism evidence="1">
    <name type="scientific">Flavobacterium sp. CFS9</name>
    <dbReference type="NCBI Taxonomy" id="3143118"/>
    <lineage>
        <taxon>Bacteria</taxon>
        <taxon>Pseudomonadati</taxon>
        <taxon>Bacteroidota</taxon>
        <taxon>Flavobacteriia</taxon>
        <taxon>Flavobacteriales</taxon>
        <taxon>Flavobacteriaceae</taxon>
        <taxon>Flavobacterium</taxon>
    </lineage>
</organism>
<evidence type="ECO:0000313" key="1">
    <source>
        <dbReference type="EMBL" id="BFM45155.1"/>
    </source>
</evidence>
<dbReference type="Pfam" id="PF20116">
    <property type="entry name" value="DUF6506"/>
    <property type="match status" value="2"/>
</dbReference>
<gene>
    <name evidence="1" type="ORF">CFS9_37960</name>
</gene>
<dbReference type="AlphaFoldDB" id="A0AAT9H6S2"/>
<dbReference type="InterPro" id="IPR045441">
    <property type="entry name" value="DUF6506"/>
</dbReference>
<reference evidence="1" key="1">
    <citation type="submission" date="2024-05" db="EMBL/GenBank/DDBJ databases">
        <title>Whole-Genome Sequence of CFS9, a Potential Fish Probiotic Isolated from the Body Surface of Silurus asotus.</title>
        <authorList>
            <person name="Kojima M."/>
            <person name="Tobioka K."/>
            <person name="Yokota K."/>
            <person name="Nakatani H."/>
            <person name="Hori K."/>
            <person name="Tamaru Y."/>
            <person name="Okazaki F."/>
        </authorList>
    </citation>
    <scope>NUCLEOTIDE SEQUENCE</scope>
    <source>
        <strain evidence="1">CFS9</strain>
    </source>
</reference>
<proteinExistence type="predicted"/>
<dbReference type="EMBL" id="AP031573">
    <property type="protein sequence ID" value="BFM45155.1"/>
    <property type="molecule type" value="Genomic_DNA"/>
</dbReference>
<accession>A0AAT9H6S2</accession>
<protein>
    <submittedName>
        <fullName evidence="1">Uncharacterized protein</fullName>
    </submittedName>
</protein>